<dbReference type="Proteomes" id="UP001055072">
    <property type="component" value="Unassembled WGS sequence"/>
</dbReference>
<reference evidence="1" key="1">
    <citation type="journal article" date="2021" name="Environ. Microbiol.">
        <title>Gene family expansions and transcriptome signatures uncover fungal adaptations to wood decay.</title>
        <authorList>
            <person name="Hage H."/>
            <person name="Miyauchi S."/>
            <person name="Viragh M."/>
            <person name="Drula E."/>
            <person name="Min B."/>
            <person name="Chaduli D."/>
            <person name="Navarro D."/>
            <person name="Favel A."/>
            <person name="Norest M."/>
            <person name="Lesage-Meessen L."/>
            <person name="Balint B."/>
            <person name="Merenyi Z."/>
            <person name="de Eugenio L."/>
            <person name="Morin E."/>
            <person name="Martinez A.T."/>
            <person name="Baldrian P."/>
            <person name="Stursova M."/>
            <person name="Martinez M.J."/>
            <person name="Novotny C."/>
            <person name="Magnuson J.K."/>
            <person name="Spatafora J.W."/>
            <person name="Maurice S."/>
            <person name="Pangilinan J."/>
            <person name="Andreopoulos W."/>
            <person name="LaButti K."/>
            <person name="Hundley H."/>
            <person name="Na H."/>
            <person name="Kuo A."/>
            <person name="Barry K."/>
            <person name="Lipzen A."/>
            <person name="Henrissat B."/>
            <person name="Riley R."/>
            <person name="Ahrendt S."/>
            <person name="Nagy L.G."/>
            <person name="Grigoriev I.V."/>
            <person name="Martin F."/>
            <person name="Rosso M.N."/>
        </authorList>
    </citation>
    <scope>NUCLEOTIDE SEQUENCE</scope>
    <source>
        <strain evidence="1">CBS 384.51</strain>
    </source>
</reference>
<keyword evidence="2" id="KW-1185">Reference proteome</keyword>
<name>A0ACB8U4B0_9APHY</name>
<proteinExistence type="predicted"/>
<accession>A0ACB8U4B0</accession>
<evidence type="ECO:0000313" key="1">
    <source>
        <dbReference type="EMBL" id="KAI0088795.1"/>
    </source>
</evidence>
<comment type="caution">
    <text evidence="1">The sequence shown here is derived from an EMBL/GenBank/DDBJ whole genome shotgun (WGS) entry which is preliminary data.</text>
</comment>
<protein>
    <submittedName>
        <fullName evidence="1">NAD(P)-binding protein</fullName>
    </submittedName>
</protein>
<organism evidence="1 2">
    <name type="scientific">Irpex rosettiformis</name>
    <dbReference type="NCBI Taxonomy" id="378272"/>
    <lineage>
        <taxon>Eukaryota</taxon>
        <taxon>Fungi</taxon>
        <taxon>Dikarya</taxon>
        <taxon>Basidiomycota</taxon>
        <taxon>Agaricomycotina</taxon>
        <taxon>Agaricomycetes</taxon>
        <taxon>Polyporales</taxon>
        <taxon>Irpicaceae</taxon>
        <taxon>Irpex</taxon>
    </lineage>
</organism>
<gene>
    <name evidence="1" type="ORF">BDY19DRAFT_906301</name>
</gene>
<sequence>MPAIQSGKVLVSGANGYVAVWVVKKLLEEGYTVRGTVRSEKSIPYLKQLFDSYGDKVEFIVVPDITKPGAFDDALKDIDAIAHTASPFHFNFEHPRELIDPAVLGTTGILESALKHGQHVKRVIILSSCAAVMEADGYPEPVVLTEKDWNVRAAANCEKQGQDASHADAYFASKTLAEHAAWDFAAKHKGEVTFDVVALNPPYVHGPFLQDVSAPEKLNVSLLSVYNNAVKGGQTDAELASSPGSWVDVRDLAQAHVLAFQKEAAGGERIIVASGPFTWQQWVHAAHEIDSKLPSGTAGYDYANIKFPIKHDNTKSRQILGIDYIGITRCTRDILAQFKELGWY</sequence>
<dbReference type="EMBL" id="MU274912">
    <property type="protein sequence ID" value="KAI0088795.1"/>
    <property type="molecule type" value="Genomic_DNA"/>
</dbReference>
<evidence type="ECO:0000313" key="2">
    <source>
        <dbReference type="Proteomes" id="UP001055072"/>
    </source>
</evidence>